<accession>A0A7X4GS19</accession>
<organism evidence="2 3">
    <name type="scientific">Duganella rivi</name>
    <dbReference type="NCBI Taxonomy" id="2666083"/>
    <lineage>
        <taxon>Bacteria</taxon>
        <taxon>Pseudomonadati</taxon>
        <taxon>Pseudomonadota</taxon>
        <taxon>Betaproteobacteria</taxon>
        <taxon>Burkholderiales</taxon>
        <taxon>Oxalobacteraceae</taxon>
        <taxon>Telluria group</taxon>
        <taxon>Duganella</taxon>
    </lineage>
</organism>
<feature type="transmembrane region" description="Helical" evidence="1">
    <location>
        <begin position="24"/>
        <end position="46"/>
    </location>
</feature>
<keyword evidence="1" id="KW-0472">Membrane</keyword>
<name>A0A7X4GS19_9BURK</name>
<evidence type="ECO:0000256" key="1">
    <source>
        <dbReference type="SAM" id="Phobius"/>
    </source>
</evidence>
<keyword evidence="3" id="KW-1185">Reference proteome</keyword>
<sequence length="129" mass="14234">MDTLEAELVAAIAASRYYARRNYFLGYMVAGASVVSSILAGISVSFPCIPPQVTAVLASIPAAMIATTTTFRFEQKSAWFWRKAKRQESLLRSIRYEAVDVATASKTLSQIEEDMEQEWVSFGTPAKKA</sequence>
<comment type="caution">
    <text evidence="2">The sequence shown here is derived from an EMBL/GenBank/DDBJ whole genome shotgun (WGS) entry which is preliminary data.</text>
</comment>
<evidence type="ECO:0000313" key="2">
    <source>
        <dbReference type="EMBL" id="MYM68101.1"/>
    </source>
</evidence>
<evidence type="ECO:0000313" key="3">
    <source>
        <dbReference type="Proteomes" id="UP000450012"/>
    </source>
</evidence>
<dbReference type="EMBL" id="WWCK01000004">
    <property type="protein sequence ID" value="MYM68101.1"/>
    <property type="molecule type" value="Genomic_DNA"/>
</dbReference>
<dbReference type="Proteomes" id="UP000450012">
    <property type="component" value="Unassembled WGS sequence"/>
</dbReference>
<keyword evidence="1" id="KW-0812">Transmembrane</keyword>
<dbReference type="AlphaFoldDB" id="A0A7X4GS19"/>
<dbReference type="RefSeq" id="WP_161014636.1">
    <property type="nucleotide sequence ID" value="NZ_WWCK01000004.1"/>
</dbReference>
<proteinExistence type="predicted"/>
<gene>
    <name evidence="2" type="ORF">GTP45_14850</name>
</gene>
<protein>
    <recommendedName>
        <fullName evidence="4">DUF4231 domain-containing protein</fullName>
    </recommendedName>
</protein>
<reference evidence="2 3" key="1">
    <citation type="submission" date="2019-12" db="EMBL/GenBank/DDBJ databases">
        <title>Novel species isolated from a subtropical stream in China.</title>
        <authorList>
            <person name="Lu H."/>
        </authorList>
    </citation>
    <scope>NUCLEOTIDE SEQUENCE [LARGE SCALE GENOMIC DNA]</scope>
    <source>
        <strain evidence="2 3">FT55W</strain>
    </source>
</reference>
<keyword evidence="1" id="KW-1133">Transmembrane helix</keyword>
<evidence type="ECO:0008006" key="4">
    <source>
        <dbReference type="Google" id="ProtNLM"/>
    </source>
</evidence>
<feature type="transmembrane region" description="Helical" evidence="1">
    <location>
        <begin position="52"/>
        <end position="73"/>
    </location>
</feature>